<keyword evidence="4" id="KW-0963">Cytoplasm</keyword>
<evidence type="ECO:0000313" key="8">
    <source>
        <dbReference type="EMBL" id="CAG2256370.1"/>
    </source>
</evidence>
<proteinExistence type="inferred from homology"/>
<accession>A0A8S3VEL7</accession>
<dbReference type="InterPro" id="IPR039805">
    <property type="entry name" value="CUE_CUED2"/>
</dbReference>
<protein>
    <recommendedName>
        <fullName evidence="7">CUE domain-containing protein</fullName>
    </recommendedName>
</protein>
<feature type="domain" description="CUE" evidence="7">
    <location>
        <begin position="167"/>
        <end position="210"/>
    </location>
</feature>
<dbReference type="OrthoDB" id="10060331at2759"/>
<evidence type="ECO:0000256" key="5">
    <source>
        <dbReference type="ARBA" id="ARBA00022786"/>
    </source>
</evidence>
<dbReference type="GO" id="GO:0005737">
    <property type="term" value="C:cytoplasm"/>
    <property type="evidence" value="ECO:0007669"/>
    <property type="project" value="UniProtKB-SubCell"/>
</dbReference>
<comment type="caution">
    <text evidence="8">The sequence shown here is derived from an EMBL/GenBank/DDBJ whole genome shotgun (WGS) entry which is preliminary data.</text>
</comment>
<comment type="similarity">
    <text evidence="3">Belongs to the CUEDC2 family.</text>
</comment>
<keyword evidence="9" id="KW-1185">Reference proteome</keyword>
<keyword evidence="6" id="KW-0539">Nucleus</keyword>
<name>A0A8S3VEL7_MYTED</name>
<organism evidence="8 9">
    <name type="scientific">Mytilus edulis</name>
    <name type="common">Blue mussel</name>
    <dbReference type="NCBI Taxonomy" id="6550"/>
    <lineage>
        <taxon>Eukaryota</taxon>
        <taxon>Metazoa</taxon>
        <taxon>Spiralia</taxon>
        <taxon>Lophotrochozoa</taxon>
        <taxon>Mollusca</taxon>
        <taxon>Bivalvia</taxon>
        <taxon>Autobranchia</taxon>
        <taxon>Pteriomorphia</taxon>
        <taxon>Mytilida</taxon>
        <taxon>Mytiloidea</taxon>
        <taxon>Mytilidae</taxon>
        <taxon>Mytilinae</taxon>
        <taxon>Mytilus</taxon>
    </lineage>
</organism>
<sequence>MYEVDVLIYYKLVQFSIYLTSYTDDWMATDRETLVKDYMSKFLKKHDLHDSIEAVDEIVLSYVVSILEDLGDDQNAEENIDVDQFTEMIDAYIPGFCNIDSVEVCEWMFSLSTELVKENGDSPNIPKDNTSEPSDPVIHIIGATALPQIDSTEVNGNVESIPGDTEDDPELVTMLLEMFPTACSLEISHCLALSNGDPDSAAQLIIHRQEIGDTIVSSNNSKKKKDMVLDDNKVKSHIINRFSYVDTDADKKTHTPTFQKQESKKLVRYLDNKVVSTKGEKFTEIKKENSEEMKKTYINLKPARKYRFH</sequence>
<evidence type="ECO:0000256" key="3">
    <source>
        <dbReference type="ARBA" id="ARBA00006106"/>
    </source>
</evidence>
<dbReference type="Proteomes" id="UP000683360">
    <property type="component" value="Unassembled WGS sequence"/>
</dbReference>
<evidence type="ECO:0000259" key="7">
    <source>
        <dbReference type="PROSITE" id="PS51140"/>
    </source>
</evidence>
<dbReference type="AlphaFoldDB" id="A0A8S3VEL7"/>
<dbReference type="PANTHER" id="PTHR12493:SF0">
    <property type="entry name" value="CUE DOMAIN-CONTAINING PROTEIN 2"/>
    <property type="match status" value="1"/>
</dbReference>
<comment type="subcellular location">
    <subcellularLocation>
        <location evidence="2">Cytoplasm</location>
    </subcellularLocation>
    <subcellularLocation>
        <location evidence="1">Nucleus</location>
    </subcellularLocation>
</comment>
<dbReference type="InterPro" id="IPR003892">
    <property type="entry name" value="CUE"/>
</dbReference>
<dbReference type="CDD" id="cd14367">
    <property type="entry name" value="CUE_CUED2"/>
    <property type="match status" value="1"/>
</dbReference>
<dbReference type="PANTHER" id="PTHR12493">
    <property type="entry name" value="CUE DOMAIN CONTAINING 2"/>
    <property type="match status" value="1"/>
</dbReference>
<evidence type="ECO:0000313" key="9">
    <source>
        <dbReference type="Proteomes" id="UP000683360"/>
    </source>
</evidence>
<dbReference type="GO" id="GO:0043130">
    <property type="term" value="F:ubiquitin binding"/>
    <property type="evidence" value="ECO:0007669"/>
    <property type="project" value="InterPro"/>
</dbReference>
<dbReference type="GO" id="GO:0005634">
    <property type="term" value="C:nucleus"/>
    <property type="evidence" value="ECO:0007669"/>
    <property type="project" value="UniProtKB-SubCell"/>
</dbReference>
<dbReference type="PROSITE" id="PS51140">
    <property type="entry name" value="CUE"/>
    <property type="match status" value="1"/>
</dbReference>
<gene>
    <name evidence="8" type="ORF">MEDL_67712</name>
</gene>
<reference evidence="8" key="1">
    <citation type="submission" date="2021-03" db="EMBL/GenBank/DDBJ databases">
        <authorList>
            <person name="Bekaert M."/>
        </authorList>
    </citation>
    <scope>NUCLEOTIDE SEQUENCE</scope>
</reference>
<evidence type="ECO:0000256" key="2">
    <source>
        <dbReference type="ARBA" id="ARBA00004496"/>
    </source>
</evidence>
<evidence type="ECO:0000256" key="1">
    <source>
        <dbReference type="ARBA" id="ARBA00004123"/>
    </source>
</evidence>
<keyword evidence="5" id="KW-0833">Ubl conjugation pathway</keyword>
<evidence type="ECO:0000256" key="4">
    <source>
        <dbReference type="ARBA" id="ARBA00022490"/>
    </source>
</evidence>
<dbReference type="EMBL" id="CAJPWZ010003303">
    <property type="protein sequence ID" value="CAG2256370.1"/>
    <property type="molecule type" value="Genomic_DNA"/>
</dbReference>
<evidence type="ECO:0000256" key="6">
    <source>
        <dbReference type="ARBA" id="ARBA00023242"/>
    </source>
</evidence>